<evidence type="ECO:0000313" key="2">
    <source>
        <dbReference type="Proteomes" id="UP001164390"/>
    </source>
</evidence>
<dbReference type="KEGG" id="sgrg:L0C25_04210"/>
<dbReference type="RefSeq" id="WP_271635173.1">
    <property type="nucleotide sequence ID" value="NZ_CP094970.1"/>
</dbReference>
<organism evidence="1 2">
    <name type="scientific">Solicola gregarius</name>
    <dbReference type="NCBI Taxonomy" id="2908642"/>
    <lineage>
        <taxon>Bacteria</taxon>
        <taxon>Bacillati</taxon>
        <taxon>Actinomycetota</taxon>
        <taxon>Actinomycetes</taxon>
        <taxon>Propionibacteriales</taxon>
        <taxon>Nocardioidaceae</taxon>
        <taxon>Solicola</taxon>
    </lineage>
</organism>
<dbReference type="AlphaFoldDB" id="A0AA46TK00"/>
<dbReference type="EMBL" id="CP094970">
    <property type="protein sequence ID" value="UYM06289.1"/>
    <property type="molecule type" value="Genomic_DNA"/>
</dbReference>
<proteinExistence type="predicted"/>
<evidence type="ECO:0000313" key="1">
    <source>
        <dbReference type="EMBL" id="UYM06289.1"/>
    </source>
</evidence>
<protein>
    <submittedName>
        <fullName evidence="1">Uncharacterized protein</fullName>
    </submittedName>
</protein>
<sequence length="120" mass="12477">MSDSFVNLNEGIAGVGRVATEHADEADAHLMQGRRMEAASEGLTGRLAGPSGRGVRAIGMTRAATSGGMSRQSSDIAERKAEFAIEHAHATEDAYNGAATTYEHTSNVADNVMSARLNAG</sequence>
<dbReference type="Proteomes" id="UP001164390">
    <property type="component" value="Chromosome"/>
</dbReference>
<reference evidence="1" key="1">
    <citation type="submission" date="2022-01" db="EMBL/GenBank/DDBJ databases">
        <title>Nocardioidaceae gen. sp. A5X3R13.</title>
        <authorList>
            <person name="Lopez Marin M.A."/>
            <person name="Uhlik O."/>
        </authorList>
    </citation>
    <scope>NUCLEOTIDE SEQUENCE</scope>
    <source>
        <strain evidence="1">A5X3R13</strain>
    </source>
</reference>
<accession>A0AA46TK00</accession>
<gene>
    <name evidence="1" type="ORF">L0C25_04210</name>
</gene>
<keyword evidence="2" id="KW-1185">Reference proteome</keyword>
<name>A0AA46TK00_9ACTN</name>